<evidence type="ECO:0000313" key="2">
    <source>
        <dbReference type="Proteomes" id="UP001294444"/>
    </source>
</evidence>
<dbReference type="AlphaFoldDB" id="A0AAJ5C697"/>
<name>A0AAJ5C697_9BASI</name>
<keyword evidence="2" id="KW-1185">Reference proteome</keyword>
<dbReference type="EMBL" id="OAPG01000010">
    <property type="protein sequence ID" value="SNX85607.1"/>
    <property type="molecule type" value="Genomic_DNA"/>
</dbReference>
<gene>
    <name evidence="1" type="ORF">MEPE_04316</name>
</gene>
<reference evidence="1" key="1">
    <citation type="submission" date="2023-10" db="EMBL/GenBank/DDBJ databases">
        <authorList>
            <person name="Guldener U."/>
        </authorList>
    </citation>
    <scope>NUCLEOTIDE SEQUENCE</scope>
    <source>
        <strain evidence="1">Mp4</strain>
    </source>
</reference>
<accession>A0AAJ5C697</accession>
<dbReference type="Proteomes" id="UP001294444">
    <property type="component" value="Unassembled WGS sequence"/>
</dbReference>
<organism evidence="1 2">
    <name type="scientific">Melanopsichium pennsylvanicum</name>
    <dbReference type="NCBI Taxonomy" id="63383"/>
    <lineage>
        <taxon>Eukaryota</taxon>
        <taxon>Fungi</taxon>
        <taxon>Dikarya</taxon>
        <taxon>Basidiomycota</taxon>
        <taxon>Ustilaginomycotina</taxon>
        <taxon>Ustilaginomycetes</taxon>
        <taxon>Ustilaginales</taxon>
        <taxon>Ustilaginaceae</taxon>
        <taxon>Melanopsichium</taxon>
    </lineage>
</organism>
<evidence type="ECO:0000313" key="1">
    <source>
        <dbReference type="EMBL" id="SNX85607.1"/>
    </source>
</evidence>
<sequence>MSWKRGQFEEDERGASRVVLFNNPVSLQRYAWAFRRVFGLSGSQALFCFARLILRPKRELRGEGMGPIPNPVGKQECHDSACESSFEPPSLFSLPFPSLVSFSLTFPSLHCASEQ</sequence>
<protein>
    <submittedName>
        <fullName evidence="1">Uncharacterized protein</fullName>
    </submittedName>
</protein>
<proteinExistence type="predicted"/>
<comment type="caution">
    <text evidence="1">The sequence shown here is derived from an EMBL/GenBank/DDBJ whole genome shotgun (WGS) entry which is preliminary data.</text>
</comment>